<evidence type="ECO:0000256" key="1">
    <source>
        <dbReference type="SAM" id="MobiDB-lite"/>
    </source>
</evidence>
<keyword evidence="2" id="KW-0812">Transmembrane</keyword>
<sequence length="75" mass="8075">MSDAGTIQVSSDNQHQTVPMSDDHWVPVAHNRVSKRFRNLLGVSAVIGIIMLLLALTLPALLINGKSTSFTSTTT</sequence>
<evidence type="ECO:0000313" key="4">
    <source>
        <dbReference type="Proteomes" id="UP000663844"/>
    </source>
</evidence>
<organism evidence="3 4">
    <name type="scientific">Adineta steineri</name>
    <dbReference type="NCBI Taxonomy" id="433720"/>
    <lineage>
        <taxon>Eukaryota</taxon>
        <taxon>Metazoa</taxon>
        <taxon>Spiralia</taxon>
        <taxon>Gnathifera</taxon>
        <taxon>Rotifera</taxon>
        <taxon>Eurotatoria</taxon>
        <taxon>Bdelloidea</taxon>
        <taxon>Adinetida</taxon>
        <taxon>Adinetidae</taxon>
        <taxon>Adineta</taxon>
    </lineage>
</organism>
<feature type="compositionally biased region" description="Polar residues" evidence="1">
    <location>
        <begin position="1"/>
        <end position="19"/>
    </location>
</feature>
<keyword evidence="2" id="KW-0472">Membrane</keyword>
<gene>
    <name evidence="3" type="ORF">OXD698_LOCUS45468</name>
</gene>
<dbReference type="Proteomes" id="UP000663844">
    <property type="component" value="Unassembled WGS sequence"/>
</dbReference>
<feature type="region of interest" description="Disordered" evidence="1">
    <location>
        <begin position="1"/>
        <end position="22"/>
    </location>
</feature>
<proteinExistence type="predicted"/>
<feature type="transmembrane region" description="Helical" evidence="2">
    <location>
        <begin position="40"/>
        <end position="63"/>
    </location>
</feature>
<evidence type="ECO:0000256" key="2">
    <source>
        <dbReference type="SAM" id="Phobius"/>
    </source>
</evidence>
<feature type="non-terminal residue" evidence="3">
    <location>
        <position position="1"/>
    </location>
</feature>
<name>A0A820H8T6_9BILA</name>
<dbReference type="EMBL" id="CAJOAZ010015098">
    <property type="protein sequence ID" value="CAF4288642.1"/>
    <property type="molecule type" value="Genomic_DNA"/>
</dbReference>
<keyword evidence="2" id="KW-1133">Transmembrane helix</keyword>
<dbReference type="AlphaFoldDB" id="A0A820H8T6"/>
<reference evidence="3" key="1">
    <citation type="submission" date="2021-02" db="EMBL/GenBank/DDBJ databases">
        <authorList>
            <person name="Nowell W R."/>
        </authorList>
    </citation>
    <scope>NUCLEOTIDE SEQUENCE</scope>
</reference>
<comment type="caution">
    <text evidence="3">The sequence shown here is derived from an EMBL/GenBank/DDBJ whole genome shotgun (WGS) entry which is preliminary data.</text>
</comment>
<evidence type="ECO:0000313" key="3">
    <source>
        <dbReference type="EMBL" id="CAF4288642.1"/>
    </source>
</evidence>
<protein>
    <submittedName>
        <fullName evidence="3">Uncharacterized protein</fullName>
    </submittedName>
</protein>
<accession>A0A820H8T6</accession>